<dbReference type="PANTHER" id="PTHR15076:SF15">
    <property type="entry name" value="CD99 ANTIGEN"/>
    <property type="match status" value="1"/>
</dbReference>
<feature type="region of interest" description="Disordered" evidence="7">
    <location>
        <begin position="28"/>
        <end position="122"/>
    </location>
</feature>
<evidence type="ECO:0000256" key="8">
    <source>
        <dbReference type="SAM" id="SignalP"/>
    </source>
</evidence>
<dbReference type="AlphaFoldDB" id="A0A9Q1I597"/>
<evidence type="ECO:0000256" key="3">
    <source>
        <dbReference type="ARBA" id="ARBA00022692"/>
    </source>
</evidence>
<comment type="caution">
    <text evidence="9">The sequence shown here is derived from an EMBL/GenBank/DDBJ whole genome shotgun (WGS) entry which is preliminary data.</text>
</comment>
<dbReference type="GO" id="GO:0072683">
    <property type="term" value="P:T cell extravasation"/>
    <property type="evidence" value="ECO:0007669"/>
    <property type="project" value="TreeGrafter"/>
</dbReference>
<accession>A0A9Q1I597</accession>
<dbReference type="EMBL" id="JAFJMO010000003">
    <property type="protein sequence ID" value="KAJ8282193.1"/>
    <property type="molecule type" value="Genomic_DNA"/>
</dbReference>
<feature type="compositionally biased region" description="Basic and acidic residues" evidence="7">
    <location>
        <begin position="37"/>
        <end position="46"/>
    </location>
</feature>
<protein>
    <submittedName>
        <fullName evidence="9">Uncharacterized protein</fullName>
    </submittedName>
</protein>
<feature type="chain" id="PRO_5040482378" evidence="8">
    <location>
        <begin position="19"/>
        <end position="183"/>
    </location>
</feature>
<evidence type="ECO:0000256" key="1">
    <source>
        <dbReference type="ARBA" id="ARBA00004479"/>
    </source>
</evidence>
<dbReference type="Pfam" id="PF12301">
    <property type="entry name" value="CD99L2"/>
    <property type="match status" value="1"/>
</dbReference>
<keyword evidence="10" id="KW-1185">Reference proteome</keyword>
<sequence length="183" mass="19696">MSYLWIFLFASLAIQAKAQGFDLADAVDDDVPTKAPIPKDKKKSNDDGFDLNDALLPDPAEPDPKKPAVNPNAGTGGGSFDDSDLTDLLGGGDSYKPDKGKDGYGGGGHIRPPPPDYDGGKDYDNVPKKDLELPWALILKQLSANMPESVHIWISNLKGVVLPLLEKLMELIDEEAALLGTRR</sequence>
<dbReference type="InterPro" id="IPR022078">
    <property type="entry name" value="CD99L2"/>
</dbReference>
<dbReference type="GO" id="GO:0005886">
    <property type="term" value="C:plasma membrane"/>
    <property type="evidence" value="ECO:0007669"/>
    <property type="project" value="TreeGrafter"/>
</dbReference>
<evidence type="ECO:0000256" key="6">
    <source>
        <dbReference type="ARBA" id="ARBA00023136"/>
    </source>
</evidence>
<keyword evidence="4 8" id="KW-0732">Signal</keyword>
<name>A0A9Q1I597_CONCO</name>
<keyword evidence="3" id="KW-0812">Transmembrane</keyword>
<evidence type="ECO:0000256" key="4">
    <source>
        <dbReference type="ARBA" id="ARBA00022729"/>
    </source>
</evidence>
<evidence type="ECO:0000256" key="7">
    <source>
        <dbReference type="SAM" id="MobiDB-lite"/>
    </source>
</evidence>
<gene>
    <name evidence="9" type="ORF">COCON_G00047120</name>
</gene>
<dbReference type="PANTHER" id="PTHR15076">
    <property type="entry name" value="CD99/MIC2 PROTEIN RELATED"/>
    <property type="match status" value="1"/>
</dbReference>
<comment type="subcellular location">
    <subcellularLocation>
        <location evidence="1">Membrane</location>
        <topology evidence="1">Single-pass type I membrane protein</topology>
    </subcellularLocation>
</comment>
<dbReference type="GO" id="GO:0034109">
    <property type="term" value="P:homotypic cell-cell adhesion"/>
    <property type="evidence" value="ECO:0007669"/>
    <property type="project" value="TreeGrafter"/>
</dbReference>
<comment type="similarity">
    <text evidence="2">Belongs to the CD99 family.</text>
</comment>
<evidence type="ECO:0000256" key="5">
    <source>
        <dbReference type="ARBA" id="ARBA00022989"/>
    </source>
</evidence>
<keyword evidence="6" id="KW-0472">Membrane</keyword>
<dbReference type="GO" id="GO:2000391">
    <property type="term" value="P:positive regulation of neutrophil extravasation"/>
    <property type="evidence" value="ECO:0007669"/>
    <property type="project" value="TreeGrafter"/>
</dbReference>
<organism evidence="9 10">
    <name type="scientific">Conger conger</name>
    <name type="common">Conger eel</name>
    <name type="synonym">Muraena conger</name>
    <dbReference type="NCBI Taxonomy" id="82655"/>
    <lineage>
        <taxon>Eukaryota</taxon>
        <taxon>Metazoa</taxon>
        <taxon>Chordata</taxon>
        <taxon>Craniata</taxon>
        <taxon>Vertebrata</taxon>
        <taxon>Euteleostomi</taxon>
        <taxon>Actinopterygii</taxon>
        <taxon>Neopterygii</taxon>
        <taxon>Teleostei</taxon>
        <taxon>Anguilliformes</taxon>
        <taxon>Congridae</taxon>
        <taxon>Conger</taxon>
    </lineage>
</organism>
<evidence type="ECO:0000313" key="9">
    <source>
        <dbReference type="EMBL" id="KAJ8282193.1"/>
    </source>
</evidence>
<dbReference type="Proteomes" id="UP001152803">
    <property type="component" value="Unassembled WGS sequence"/>
</dbReference>
<dbReference type="OrthoDB" id="8964839at2759"/>
<evidence type="ECO:0000313" key="10">
    <source>
        <dbReference type="Proteomes" id="UP001152803"/>
    </source>
</evidence>
<feature type="signal peptide" evidence="8">
    <location>
        <begin position="1"/>
        <end position="18"/>
    </location>
</feature>
<proteinExistence type="inferred from homology"/>
<keyword evidence="5" id="KW-1133">Transmembrane helix</keyword>
<evidence type="ECO:0000256" key="2">
    <source>
        <dbReference type="ARBA" id="ARBA00008763"/>
    </source>
</evidence>
<reference evidence="9" key="1">
    <citation type="journal article" date="2023" name="Science">
        <title>Genome structures resolve the early diversification of teleost fishes.</title>
        <authorList>
            <person name="Parey E."/>
            <person name="Louis A."/>
            <person name="Montfort J."/>
            <person name="Bouchez O."/>
            <person name="Roques C."/>
            <person name="Iampietro C."/>
            <person name="Lluch J."/>
            <person name="Castinel A."/>
            <person name="Donnadieu C."/>
            <person name="Desvignes T."/>
            <person name="Floi Bucao C."/>
            <person name="Jouanno E."/>
            <person name="Wen M."/>
            <person name="Mejri S."/>
            <person name="Dirks R."/>
            <person name="Jansen H."/>
            <person name="Henkel C."/>
            <person name="Chen W.J."/>
            <person name="Zahm M."/>
            <person name="Cabau C."/>
            <person name="Klopp C."/>
            <person name="Thompson A.W."/>
            <person name="Robinson-Rechavi M."/>
            <person name="Braasch I."/>
            <person name="Lecointre G."/>
            <person name="Bobe J."/>
            <person name="Postlethwait J.H."/>
            <person name="Berthelot C."/>
            <person name="Roest Crollius H."/>
            <person name="Guiguen Y."/>
        </authorList>
    </citation>
    <scope>NUCLEOTIDE SEQUENCE</scope>
    <source>
        <strain evidence="9">Concon-B</strain>
    </source>
</reference>